<dbReference type="EMBL" id="JAUEIQ010000007">
    <property type="protein sequence ID" value="MDN0064207.1"/>
    <property type="molecule type" value="Genomic_DNA"/>
</dbReference>
<gene>
    <name evidence="1" type="ORF">QVN30_07790</name>
</gene>
<sequence length="132" mass="13789">MATEALEPVDVESALAADLAASGITVTAPPVPEELGERLPLASALRIGGTRINPYVDSHSVTFSVWAGTWASAVATADRLAGAVARLPQTEGSSVHWREASITLLPHIAPDPAHPTVPRAQFTATVTCRTTR</sequence>
<evidence type="ECO:0000313" key="1">
    <source>
        <dbReference type="EMBL" id="MDN0064207.1"/>
    </source>
</evidence>
<keyword evidence="2" id="KW-1185">Reference proteome</keyword>
<comment type="caution">
    <text evidence="1">The sequence shown here is derived from an EMBL/GenBank/DDBJ whole genome shotgun (WGS) entry which is preliminary data.</text>
</comment>
<dbReference type="RefSeq" id="WP_087200595.1">
    <property type="nucleotide sequence ID" value="NZ_JAUEIM010000020.1"/>
</dbReference>
<accession>A0ABT7XFL1</accession>
<evidence type="ECO:0008006" key="3">
    <source>
        <dbReference type="Google" id="ProtNLM"/>
    </source>
</evidence>
<protein>
    <recommendedName>
        <fullName evidence="3">DUF3168 domain-containing protein</fullName>
    </recommendedName>
</protein>
<reference evidence="1" key="2">
    <citation type="submission" date="2024-05" db="EMBL/GenBank/DDBJ databases">
        <title>Identification and characterization of horizontal gene transfer across gut microbiota members of farm animals based on homology search.</title>
        <authorList>
            <person name="Schwarzerova J."/>
            <person name="Nykrynova M."/>
            <person name="Jureckova K."/>
            <person name="Cejkova D."/>
            <person name="Rychlik I."/>
        </authorList>
    </citation>
    <scope>NUCLEOTIDE SEQUENCE</scope>
    <source>
        <strain evidence="1">176_SSukc20</strain>
    </source>
</reference>
<organism evidence="1 2">
    <name type="scientific">Collinsella ihumii</name>
    <dbReference type="NCBI Taxonomy" id="1720204"/>
    <lineage>
        <taxon>Bacteria</taxon>
        <taxon>Bacillati</taxon>
        <taxon>Actinomycetota</taxon>
        <taxon>Coriobacteriia</taxon>
        <taxon>Coriobacteriales</taxon>
        <taxon>Coriobacteriaceae</taxon>
        <taxon>Collinsella</taxon>
    </lineage>
</organism>
<proteinExistence type="predicted"/>
<reference evidence="1" key="1">
    <citation type="submission" date="2023-06" db="EMBL/GenBank/DDBJ databases">
        <authorList>
            <person name="Zeman M."/>
            <person name="Kubasova T."/>
            <person name="Jahodarova E."/>
            <person name="Nykrynova M."/>
            <person name="Rychlik I."/>
        </authorList>
    </citation>
    <scope>NUCLEOTIDE SEQUENCE</scope>
    <source>
        <strain evidence="1">176_SSukc20</strain>
    </source>
</reference>
<evidence type="ECO:0000313" key="2">
    <source>
        <dbReference type="Proteomes" id="UP001168435"/>
    </source>
</evidence>
<name>A0ABT7XFL1_9ACTN</name>
<dbReference type="Proteomes" id="UP001168435">
    <property type="component" value="Unassembled WGS sequence"/>
</dbReference>